<evidence type="ECO:0000256" key="3">
    <source>
        <dbReference type="ARBA" id="ARBA00038493"/>
    </source>
</evidence>
<dbReference type="GO" id="GO:0019172">
    <property type="term" value="F:glyoxalase III activity"/>
    <property type="evidence" value="ECO:0007669"/>
    <property type="project" value="TreeGrafter"/>
</dbReference>
<evidence type="ECO:0000256" key="2">
    <source>
        <dbReference type="ARBA" id="ARBA00023239"/>
    </source>
</evidence>
<dbReference type="CDD" id="cd03141">
    <property type="entry name" value="GATase1_Hsp31_like"/>
    <property type="match status" value="1"/>
</dbReference>
<name>A0A5J5G4F3_9GAMM</name>
<dbReference type="Proteomes" id="UP000335415">
    <property type="component" value="Unassembled WGS sequence"/>
</dbReference>
<dbReference type="EMBL" id="VYKJ01000002">
    <property type="protein sequence ID" value="KAA9001919.1"/>
    <property type="molecule type" value="Genomic_DNA"/>
</dbReference>
<dbReference type="Gene3D" id="3.40.50.880">
    <property type="match status" value="1"/>
</dbReference>
<proteinExistence type="inferred from homology"/>
<comment type="caution">
    <text evidence="5">The sequence shown here is derived from an EMBL/GenBank/DDBJ whole genome shotgun (WGS) entry which is preliminary data.</text>
</comment>
<comment type="similarity">
    <text evidence="3">Belongs to the peptidase C56 family. HSP31-like subfamily.</text>
</comment>
<feature type="domain" description="DJ-1/PfpI" evidence="4">
    <location>
        <begin position="28"/>
        <end position="219"/>
    </location>
</feature>
<protein>
    <submittedName>
        <fullName evidence="5">Type 1 glutamine amidotransferase domain-containing protein</fullName>
    </submittedName>
</protein>
<dbReference type="PANTHER" id="PTHR48094">
    <property type="entry name" value="PROTEIN/NUCLEIC ACID DEGLYCASE DJ-1-RELATED"/>
    <property type="match status" value="1"/>
</dbReference>
<sequence length="234" mass="24480">MSQRILFVLTSHDRKGAADDAGAAPGGFYLSEVAHPHRVLADAGYGVDFVSPRGGKTHVDGLDLDDPINAAFWHDADLRSAAGNTLAPAQVEPDDYAAIFYAGGHAAMWDFPDSAELAAIATRIYDRGGVVAAVCHGPAGLVNIRLSDGRHLVAGKDVAAFTNDEERAVGLYGTVPFLLADALQARGARHISAPDFQPQVVVSERLVTGQNPASARGVAEAMLPLLTTASGERS</sequence>
<dbReference type="RefSeq" id="WP_150434156.1">
    <property type="nucleotide sequence ID" value="NZ_VYKJ01000002.1"/>
</dbReference>
<dbReference type="Pfam" id="PF01965">
    <property type="entry name" value="DJ-1_PfpI"/>
    <property type="match status" value="1"/>
</dbReference>
<dbReference type="GO" id="GO:0005737">
    <property type="term" value="C:cytoplasm"/>
    <property type="evidence" value="ECO:0007669"/>
    <property type="project" value="TreeGrafter"/>
</dbReference>
<dbReference type="InterPro" id="IPR002818">
    <property type="entry name" value="DJ-1/PfpI"/>
</dbReference>
<evidence type="ECO:0000313" key="6">
    <source>
        <dbReference type="Proteomes" id="UP000335415"/>
    </source>
</evidence>
<keyword evidence="5" id="KW-0315">Glutamine amidotransferase</keyword>
<keyword evidence="1" id="KW-0346">Stress response</keyword>
<keyword evidence="5" id="KW-0808">Transferase</keyword>
<dbReference type="InterPro" id="IPR050325">
    <property type="entry name" value="Prot/Nucl_acid_deglycase"/>
</dbReference>
<keyword evidence="6" id="KW-1185">Reference proteome</keyword>
<organism evidence="5 6">
    <name type="scientific">Affinibrenneria salicis</name>
    <dbReference type="NCBI Taxonomy" id="2590031"/>
    <lineage>
        <taxon>Bacteria</taxon>
        <taxon>Pseudomonadati</taxon>
        <taxon>Pseudomonadota</taxon>
        <taxon>Gammaproteobacteria</taxon>
        <taxon>Enterobacterales</taxon>
        <taxon>Pectobacteriaceae</taxon>
        <taxon>Affinibrenneria</taxon>
    </lineage>
</organism>
<gene>
    <name evidence="5" type="ORF">FJU30_06465</name>
</gene>
<dbReference type="OrthoDB" id="9792284at2"/>
<dbReference type="SUPFAM" id="SSF52317">
    <property type="entry name" value="Class I glutamine amidotransferase-like"/>
    <property type="match status" value="1"/>
</dbReference>
<keyword evidence="2" id="KW-0456">Lyase</keyword>
<dbReference type="InterPro" id="IPR029062">
    <property type="entry name" value="Class_I_gatase-like"/>
</dbReference>
<dbReference type="GO" id="GO:0016740">
    <property type="term" value="F:transferase activity"/>
    <property type="evidence" value="ECO:0007669"/>
    <property type="project" value="UniProtKB-KW"/>
</dbReference>
<dbReference type="PANTHER" id="PTHR48094:SF11">
    <property type="entry name" value="GLUTATHIONE-INDEPENDENT GLYOXALASE HSP31-RELATED"/>
    <property type="match status" value="1"/>
</dbReference>
<evidence type="ECO:0000256" key="1">
    <source>
        <dbReference type="ARBA" id="ARBA00023016"/>
    </source>
</evidence>
<dbReference type="GO" id="GO:0019243">
    <property type="term" value="P:methylglyoxal catabolic process to D-lactate via S-lactoyl-glutathione"/>
    <property type="evidence" value="ECO:0007669"/>
    <property type="project" value="TreeGrafter"/>
</dbReference>
<dbReference type="AlphaFoldDB" id="A0A5J5G4F3"/>
<evidence type="ECO:0000313" key="5">
    <source>
        <dbReference type="EMBL" id="KAA9001919.1"/>
    </source>
</evidence>
<reference evidence="5 6" key="1">
    <citation type="submission" date="2019-09" db="EMBL/GenBank/DDBJ databases">
        <authorList>
            <person name="Li Y."/>
        </authorList>
    </citation>
    <scope>NUCLEOTIDE SEQUENCE [LARGE SCALE GENOMIC DNA]</scope>
    <source>
        <strain evidence="5 6">L3-3HA</strain>
    </source>
</reference>
<accession>A0A5J5G4F3</accession>
<evidence type="ECO:0000259" key="4">
    <source>
        <dbReference type="Pfam" id="PF01965"/>
    </source>
</evidence>